<feature type="compositionally biased region" description="Pro residues" evidence="1">
    <location>
        <begin position="732"/>
        <end position="808"/>
    </location>
</feature>
<feature type="compositionally biased region" description="Pro residues" evidence="1">
    <location>
        <begin position="916"/>
        <end position="945"/>
    </location>
</feature>
<dbReference type="Proteomes" id="UP001307889">
    <property type="component" value="Chromosome 4"/>
</dbReference>
<dbReference type="PANTHER" id="PTHR46697:SF1">
    <property type="entry name" value="FORMIN-BINDING PROTEIN 4"/>
    <property type="match status" value="1"/>
</dbReference>
<sequence length="992" mass="108296">MNTGPELSAKEPRLTWKSKYEQIKAVHGSNGAEDSEAPDVLEGTGPTAKTNGEMSKVTTASSENGQPVVQKSNVLAGLSGYLSSSDEDDDDSTDSDSDLNSEVDAFLKEIDDIYSERRTSLPAKETKLAPPEPQTAETPAASEKPQPAVQGPAAPTVAWQECYDSSTGYTYYWNFETNEVTWDMPIEYQLYLEAMKQWQQYQAQTEVAALIERAKAQQLQQQQELKQQQLLQQQQQFIQQAQEAANSAKLAEQAKAAKRARNQKKRKKRMSSSASSTVKKSDSEDDEKIELITSYGPNSGDESDSDQEPTVPSIPKVVEKPAPIPADVKRQRKLRKIIKDTARRQSSSEKSVVMGPQLPPVVAASGPKEVSGLVPYNADVDSDQDSDQLLSARLEKFVKEVSMETPAKKNEPPPPEEEDESALLERLRSQTQVLQELGGEVPEEIKSIITVKDGDLASLVPSYSEGSGDEEESWKAVKPEKKIKADMAGPAKLPKAAKLAIDQQFYEPEEATSPAPRVVSPENSADAVPFGKKRKLKLGVALRPKIEPHLAFPESGKDDFKGLGFSSPDTSIKKLKTDKIHFVKAETLQFSNSEPKAVASSADFDADDSTEPNLDVKDASGVLLDKMKFLSAAKEPVSPVQIWTVQLETLLGAWETQNLKTSYFQKWLTTITKELETLESTVAPDGWRCEWQRSEKCYSYRNVETQLVVWEFPQREDKPSCGGEEDMEVCTTPPPPPSPPRISVPSPPPPPNIDTPPLPSKTPPPPSLSSDLPPLPPLPPMPPPPPPDDPPPPPPPELNLNEPLPPGVDPTDVRTPPLPVPPAVPMVPGAMVPPMPIGAADYAMHVPMHAPIPIPMMPHQMHYPIAYSTAAVTPTTISAVPQPNAFPAVARHPESGHNLSTELDSFYSDIASLEPEPVPPPPPPKDPTPPPQPPPPSSPPPPPVSAPESTKKKKKTKLAPGLALKKKGVSSLVAKWQQVQEDVRRDMKHIDD</sequence>
<feature type="compositionally biased region" description="Basic and acidic residues" evidence="1">
    <location>
        <begin position="337"/>
        <end position="347"/>
    </location>
</feature>
<dbReference type="PROSITE" id="PS50020">
    <property type="entry name" value="WW_DOMAIN_2"/>
    <property type="match status" value="1"/>
</dbReference>
<feature type="compositionally biased region" description="Polar residues" evidence="1">
    <location>
        <begin position="47"/>
        <end position="73"/>
    </location>
</feature>
<dbReference type="Pfam" id="PF00397">
    <property type="entry name" value="WW"/>
    <property type="match status" value="1"/>
</dbReference>
<feature type="region of interest" description="Disordered" evidence="1">
    <location>
        <begin position="249"/>
        <end position="367"/>
    </location>
</feature>
<reference evidence="3 4" key="1">
    <citation type="submission" date="2023-09" db="EMBL/GenBank/DDBJ databases">
        <title>Nesidiocoris tenuis whole genome shotgun sequence.</title>
        <authorList>
            <person name="Shibata T."/>
            <person name="Shimoda M."/>
            <person name="Kobayashi T."/>
            <person name="Uehara T."/>
        </authorList>
    </citation>
    <scope>NUCLEOTIDE SEQUENCE [LARGE SCALE GENOMIC DNA]</scope>
    <source>
        <strain evidence="3 4">Japan</strain>
    </source>
</reference>
<organism evidence="3 4">
    <name type="scientific">Nesidiocoris tenuis</name>
    <dbReference type="NCBI Taxonomy" id="355587"/>
    <lineage>
        <taxon>Eukaryota</taxon>
        <taxon>Metazoa</taxon>
        <taxon>Ecdysozoa</taxon>
        <taxon>Arthropoda</taxon>
        <taxon>Hexapoda</taxon>
        <taxon>Insecta</taxon>
        <taxon>Pterygota</taxon>
        <taxon>Neoptera</taxon>
        <taxon>Paraneoptera</taxon>
        <taxon>Hemiptera</taxon>
        <taxon>Heteroptera</taxon>
        <taxon>Panheteroptera</taxon>
        <taxon>Cimicomorpha</taxon>
        <taxon>Miridae</taxon>
        <taxon>Dicyphina</taxon>
        <taxon>Nesidiocoris</taxon>
    </lineage>
</organism>
<feature type="compositionally biased region" description="Acidic residues" evidence="1">
    <location>
        <begin position="85"/>
        <end position="101"/>
    </location>
</feature>
<feature type="region of interest" description="Disordered" evidence="1">
    <location>
        <begin position="458"/>
        <end position="478"/>
    </location>
</feature>
<feature type="region of interest" description="Disordered" evidence="1">
    <location>
        <begin position="401"/>
        <end position="439"/>
    </location>
</feature>
<dbReference type="PANTHER" id="PTHR46697">
    <property type="entry name" value="FORMIN-BINDING PROTEIN 4"/>
    <property type="match status" value="1"/>
</dbReference>
<feature type="compositionally biased region" description="Basic and acidic residues" evidence="1">
    <location>
        <begin position="117"/>
        <end position="127"/>
    </location>
</feature>
<feature type="compositionally biased region" description="Basic and acidic residues" evidence="1">
    <location>
        <begin position="401"/>
        <end position="411"/>
    </location>
</feature>
<dbReference type="SMART" id="SM00456">
    <property type="entry name" value="WW"/>
    <property type="match status" value="2"/>
</dbReference>
<feature type="region of interest" description="Disordered" evidence="1">
    <location>
        <begin position="716"/>
        <end position="820"/>
    </location>
</feature>
<keyword evidence="4" id="KW-1185">Reference proteome</keyword>
<evidence type="ECO:0000256" key="1">
    <source>
        <dbReference type="SAM" id="MobiDB-lite"/>
    </source>
</evidence>
<dbReference type="Gene3D" id="2.20.70.10">
    <property type="match status" value="1"/>
</dbReference>
<evidence type="ECO:0000313" key="4">
    <source>
        <dbReference type="Proteomes" id="UP001307889"/>
    </source>
</evidence>
<dbReference type="InterPro" id="IPR053076">
    <property type="entry name" value="WW_domain_protein"/>
</dbReference>
<proteinExistence type="predicted"/>
<dbReference type="InterPro" id="IPR001202">
    <property type="entry name" value="WW_dom"/>
</dbReference>
<gene>
    <name evidence="3" type="ORF">NTJ_06419</name>
</gene>
<feature type="region of interest" description="Disordered" evidence="1">
    <location>
        <begin position="25"/>
        <end position="104"/>
    </location>
</feature>
<accession>A0ABN7AN00</accession>
<dbReference type="CDD" id="cd00201">
    <property type="entry name" value="WW"/>
    <property type="match status" value="1"/>
</dbReference>
<evidence type="ECO:0000313" key="3">
    <source>
        <dbReference type="EMBL" id="BES93610.1"/>
    </source>
</evidence>
<evidence type="ECO:0000259" key="2">
    <source>
        <dbReference type="PROSITE" id="PS50020"/>
    </source>
</evidence>
<feature type="compositionally biased region" description="Basic residues" evidence="1">
    <location>
        <begin position="256"/>
        <end position="270"/>
    </location>
</feature>
<protein>
    <recommendedName>
        <fullName evidence="2">WW domain-containing protein</fullName>
    </recommendedName>
</protein>
<feature type="region of interest" description="Disordered" evidence="1">
    <location>
        <begin position="911"/>
        <end position="970"/>
    </location>
</feature>
<feature type="domain" description="WW" evidence="2">
    <location>
        <begin position="159"/>
        <end position="187"/>
    </location>
</feature>
<feature type="region of interest" description="Disordered" evidence="1">
    <location>
        <begin position="117"/>
        <end position="153"/>
    </location>
</feature>
<dbReference type="InterPro" id="IPR036020">
    <property type="entry name" value="WW_dom_sf"/>
</dbReference>
<dbReference type="EMBL" id="AP028912">
    <property type="protein sequence ID" value="BES93610.1"/>
    <property type="molecule type" value="Genomic_DNA"/>
</dbReference>
<dbReference type="SUPFAM" id="SSF51045">
    <property type="entry name" value="WW domain"/>
    <property type="match status" value="1"/>
</dbReference>
<name>A0ABN7AN00_9HEMI</name>